<dbReference type="Gene3D" id="3.30.530.20">
    <property type="match status" value="1"/>
</dbReference>
<name>A0ABS7RNS7_9ACTN</name>
<gene>
    <name evidence="1" type="ORF">K1X13_17850</name>
</gene>
<dbReference type="CDD" id="cd07812">
    <property type="entry name" value="SRPBCC"/>
    <property type="match status" value="1"/>
</dbReference>
<evidence type="ECO:0000313" key="1">
    <source>
        <dbReference type="EMBL" id="MBY9076698.1"/>
    </source>
</evidence>
<comment type="caution">
    <text evidence="1">The sequence shown here is derived from an EMBL/GenBank/DDBJ whole genome shotgun (WGS) entry which is preliminary data.</text>
</comment>
<dbReference type="Pfam" id="PF10604">
    <property type="entry name" value="Polyketide_cyc2"/>
    <property type="match status" value="1"/>
</dbReference>
<protein>
    <submittedName>
        <fullName evidence="1">SRPBCC family protein</fullName>
    </submittedName>
</protein>
<keyword evidence="2" id="KW-1185">Reference proteome</keyword>
<dbReference type="RefSeq" id="WP_221026486.1">
    <property type="nucleotide sequence ID" value="NZ_JAIEZQ010000003.1"/>
</dbReference>
<accession>A0ABS7RNS7</accession>
<organism evidence="1 2">
    <name type="scientific">Nocardioides jiangsuensis</name>
    <dbReference type="NCBI Taxonomy" id="2866161"/>
    <lineage>
        <taxon>Bacteria</taxon>
        <taxon>Bacillati</taxon>
        <taxon>Actinomycetota</taxon>
        <taxon>Actinomycetes</taxon>
        <taxon>Propionibacteriales</taxon>
        <taxon>Nocardioidaceae</taxon>
        <taxon>Nocardioides</taxon>
    </lineage>
</organism>
<dbReference type="EMBL" id="JAIEZQ010000003">
    <property type="protein sequence ID" value="MBY9076698.1"/>
    <property type="molecule type" value="Genomic_DNA"/>
</dbReference>
<proteinExistence type="predicted"/>
<dbReference type="SUPFAM" id="SSF55961">
    <property type="entry name" value="Bet v1-like"/>
    <property type="match status" value="1"/>
</dbReference>
<evidence type="ECO:0000313" key="2">
    <source>
        <dbReference type="Proteomes" id="UP000754710"/>
    </source>
</evidence>
<sequence>MNQPLPISASVEVAASPATVWETVSDVTRMSEWSPECRRIIVLGSKRSGVGTRLLGLNRRGWAVWPTTSTVVRFDPARAVAWRTRESGATWSYELEPTAVGTRLTGRRELPRFSVGTTVMAPLIGGAVGHDEELAAGIRTTLERIKGAVERG</sequence>
<dbReference type="Proteomes" id="UP000754710">
    <property type="component" value="Unassembled WGS sequence"/>
</dbReference>
<reference evidence="1 2" key="1">
    <citation type="submission" date="2021-08" db="EMBL/GenBank/DDBJ databases">
        <title>Nocardioides bacterium WL0053 sp. nov., isolated from the sediment.</title>
        <authorList>
            <person name="Wang L."/>
            <person name="Zhang D."/>
            <person name="Zhang A."/>
        </authorList>
    </citation>
    <scope>NUCLEOTIDE SEQUENCE [LARGE SCALE GENOMIC DNA]</scope>
    <source>
        <strain evidence="1 2">WL0053</strain>
    </source>
</reference>
<dbReference type="InterPro" id="IPR023393">
    <property type="entry name" value="START-like_dom_sf"/>
</dbReference>
<dbReference type="InterPro" id="IPR019587">
    <property type="entry name" value="Polyketide_cyclase/dehydratase"/>
</dbReference>